<dbReference type="Proteomes" id="UP000284283">
    <property type="component" value="Unassembled WGS sequence"/>
</dbReference>
<gene>
    <name evidence="1" type="ORF">C9386_08760</name>
</gene>
<dbReference type="EMBL" id="PYTT01000083">
    <property type="protein sequence ID" value="RNL03215.1"/>
    <property type="molecule type" value="Genomic_DNA"/>
</dbReference>
<dbReference type="KEGG" id="xva:C7V42_06225"/>
<evidence type="ECO:0000313" key="2">
    <source>
        <dbReference type="Proteomes" id="UP000284283"/>
    </source>
</evidence>
<dbReference type="Pfam" id="PF04250">
    <property type="entry name" value="DUF429"/>
    <property type="match status" value="1"/>
</dbReference>
<protein>
    <submittedName>
        <fullName evidence="1">DUF429 domain-containing protein</fullName>
    </submittedName>
</protein>
<reference evidence="1 2" key="1">
    <citation type="submission" date="2018-03" db="EMBL/GenBank/DDBJ databases">
        <authorList>
            <person name="Wu G."/>
        </authorList>
    </citation>
    <scope>NUCLEOTIDE SEQUENCE [LARGE SCALE GENOMIC DNA]</scope>
    <source>
        <strain evidence="1 2">SAM-118</strain>
    </source>
</reference>
<sequence length="66" mass="7209">MLRRHDGIAQVQSLLERVPRAQAKPDDVLDALVACWSAQRVAAGIADSLPAVMERDACGLRTGIYY</sequence>
<organism evidence="1 2">
    <name type="scientific">Xanthomonas vasicola pv. vasculorum</name>
    <dbReference type="NCBI Taxonomy" id="325776"/>
    <lineage>
        <taxon>Bacteria</taxon>
        <taxon>Pseudomonadati</taxon>
        <taxon>Pseudomonadota</taxon>
        <taxon>Gammaproteobacteria</taxon>
        <taxon>Lysobacterales</taxon>
        <taxon>Lysobacteraceae</taxon>
        <taxon>Xanthomonas</taxon>
    </lineage>
</organism>
<evidence type="ECO:0000313" key="1">
    <source>
        <dbReference type="EMBL" id="RNL03215.1"/>
    </source>
</evidence>
<proteinExistence type="predicted"/>
<dbReference type="AlphaFoldDB" id="A0AAE8FB50"/>
<accession>A0AAE8FB50</accession>
<comment type="caution">
    <text evidence="1">The sequence shown here is derived from an EMBL/GenBank/DDBJ whole genome shotgun (WGS) entry which is preliminary data.</text>
</comment>
<dbReference type="InterPro" id="IPR007362">
    <property type="entry name" value="DUF429"/>
</dbReference>
<name>A0AAE8FB50_XANVA</name>